<accession>A0A8X7CP59</accession>
<gene>
    <name evidence="6" type="ORF">TNIN_312791</name>
</gene>
<keyword evidence="7" id="KW-1185">Reference proteome</keyword>
<dbReference type="GO" id="GO:0005634">
    <property type="term" value="C:nucleus"/>
    <property type="evidence" value="ECO:0007669"/>
    <property type="project" value="UniProtKB-ARBA"/>
</dbReference>
<evidence type="ECO:0000256" key="3">
    <source>
        <dbReference type="ARBA" id="ARBA00022833"/>
    </source>
</evidence>
<dbReference type="EMBL" id="BMAV01021479">
    <property type="protein sequence ID" value="GFY75558.1"/>
    <property type="molecule type" value="Genomic_DNA"/>
</dbReference>
<keyword evidence="2 4" id="KW-0863">Zinc-finger</keyword>
<keyword evidence="3" id="KW-0862">Zinc</keyword>
<dbReference type="FunFam" id="3.30.160.60:FF:000446">
    <property type="entry name" value="Zinc finger protein"/>
    <property type="match status" value="1"/>
</dbReference>
<evidence type="ECO:0000313" key="7">
    <source>
        <dbReference type="Proteomes" id="UP000886998"/>
    </source>
</evidence>
<evidence type="ECO:0000256" key="2">
    <source>
        <dbReference type="ARBA" id="ARBA00022771"/>
    </source>
</evidence>
<proteinExistence type="predicted"/>
<dbReference type="Gene3D" id="3.30.160.60">
    <property type="entry name" value="Classic Zinc Finger"/>
    <property type="match status" value="1"/>
</dbReference>
<dbReference type="AlphaFoldDB" id="A0A8X7CP59"/>
<organism evidence="6 7">
    <name type="scientific">Trichonephila inaurata madagascariensis</name>
    <dbReference type="NCBI Taxonomy" id="2747483"/>
    <lineage>
        <taxon>Eukaryota</taxon>
        <taxon>Metazoa</taxon>
        <taxon>Ecdysozoa</taxon>
        <taxon>Arthropoda</taxon>
        <taxon>Chelicerata</taxon>
        <taxon>Arachnida</taxon>
        <taxon>Araneae</taxon>
        <taxon>Araneomorphae</taxon>
        <taxon>Entelegynae</taxon>
        <taxon>Araneoidea</taxon>
        <taxon>Nephilidae</taxon>
        <taxon>Trichonephila</taxon>
        <taxon>Trichonephila inaurata</taxon>
    </lineage>
</organism>
<evidence type="ECO:0000256" key="4">
    <source>
        <dbReference type="PROSITE-ProRule" id="PRU00042"/>
    </source>
</evidence>
<evidence type="ECO:0000256" key="1">
    <source>
        <dbReference type="ARBA" id="ARBA00022723"/>
    </source>
</evidence>
<evidence type="ECO:0000259" key="5">
    <source>
        <dbReference type="PROSITE" id="PS50157"/>
    </source>
</evidence>
<dbReference type="PROSITE" id="PS50157">
    <property type="entry name" value="ZINC_FINGER_C2H2_2"/>
    <property type="match status" value="1"/>
</dbReference>
<dbReference type="SUPFAM" id="SSF57667">
    <property type="entry name" value="beta-beta-alpha zinc fingers"/>
    <property type="match status" value="1"/>
</dbReference>
<dbReference type="InterPro" id="IPR036236">
    <property type="entry name" value="Znf_C2H2_sf"/>
</dbReference>
<evidence type="ECO:0000313" key="6">
    <source>
        <dbReference type="EMBL" id="GFY75558.1"/>
    </source>
</evidence>
<dbReference type="InterPro" id="IPR013087">
    <property type="entry name" value="Znf_C2H2_type"/>
</dbReference>
<sequence length="560" mass="66171">MGYRCDRCNLEFTDFEQYLDHECKCYNATQMTYNEARTLENLFYRIKNGNESHIGNIPVYKEMKKFLMTDTALEVGSLDFESDDYGSNQLCSETLNETVTSLTSFEDLDSYHRVQFNANQTNPQVNFNPTSIPLGKRQMNESNSQINTRPLSVSLEMNPKQFFNCAMNPCHNTNQDYLSAEYGQMPYNMRQMNPELSKYQPFVSFEYSPLDYVSYESNQDRNTNQQKVSPHDNEVEFYPRVENQKFHHSFKKYEYSHIELERHERNPQFDTNRKAVLSEYKQIDYCNIERIPQIDTNQQMVTSEDGKVKLGRLENNPHFGTNQLTVSSEYSQMEYYNKEKNLQCKSKQRMGSSEDGEMKFRRLENIPQFDTNKRSVSNEYNEIEYCTKYVNPQFNANLRTVTNEYEIDSFMGISPSQQLSRLHEADIEHCENFKKKEQNLDCVKNFIKGGMNYTNPKSLQQMDANISSITQNVVQAETFYKNTFLLNSLYNKNPKVFSKRPTPKEYEYSRQSELSRKSNIKANYRFHTGEKPYECDKCKMEFSYKSHQKRHDLVYTSEKV</sequence>
<dbReference type="GO" id="GO:0008270">
    <property type="term" value="F:zinc ion binding"/>
    <property type="evidence" value="ECO:0007669"/>
    <property type="project" value="UniProtKB-KW"/>
</dbReference>
<feature type="domain" description="C2H2-type" evidence="5">
    <location>
        <begin position="533"/>
        <end position="560"/>
    </location>
</feature>
<protein>
    <recommendedName>
        <fullName evidence="5">C2H2-type domain-containing protein</fullName>
    </recommendedName>
</protein>
<keyword evidence="1" id="KW-0479">Metal-binding</keyword>
<dbReference type="Proteomes" id="UP000886998">
    <property type="component" value="Unassembled WGS sequence"/>
</dbReference>
<comment type="caution">
    <text evidence="6">The sequence shown here is derived from an EMBL/GenBank/DDBJ whole genome shotgun (WGS) entry which is preliminary data.</text>
</comment>
<name>A0A8X7CP59_9ARAC</name>
<reference evidence="6" key="1">
    <citation type="submission" date="2020-08" db="EMBL/GenBank/DDBJ databases">
        <title>Multicomponent nature underlies the extraordinary mechanical properties of spider dragline silk.</title>
        <authorList>
            <person name="Kono N."/>
            <person name="Nakamura H."/>
            <person name="Mori M."/>
            <person name="Yoshida Y."/>
            <person name="Ohtoshi R."/>
            <person name="Malay A.D."/>
            <person name="Moran D.A.P."/>
            <person name="Tomita M."/>
            <person name="Numata K."/>
            <person name="Arakawa K."/>
        </authorList>
    </citation>
    <scope>NUCLEOTIDE SEQUENCE</scope>
</reference>